<dbReference type="SUPFAM" id="SSF75304">
    <property type="entry name" value="Amidase signature (AS) enzymes"/>
    <property type="match status" value="1"/>
</dbReference>
<dbReference type="PANTHER" id="PTHR11895:SF7">
    <property type="entry name" value="GLUTAMYL-TRNA(GLN) AMIDOTRANSFERASE SUBUNIT A, MITOCHONDRIAL"/>
    <property type="match status" value="1"/>
</dbReference>
<evidence type="ECO:0000259" key="2">
    <source>
        <dbReference type="Pfam" id="PF01425"/>
    </source>
</evidence>
<evidence type="ECO:0000313" key="4">
    <source>
        <dbReference type="Proteomes" id="UP000315700"/>
    </source>
</evidence>
<sequence>MPVPASAAFADTEELSRGLASGEWTSVELAKFFLERCRTHGPRLNALATLLENEALAAAEKSDDDRRAGKIRGPLHGIPFGAKDLLAFPGHPTTWGAAPYRDRAIDQEATVLKQLRDAGAVLIAKLSMVEIAGGMGYTSAEAAFNGPGRNPWKTDRWSGGSSSGSGSAVAAGLVPFAIGSETWGSITSPAGNCGVTGLRPTYDTVSRDGAMVLSWTMDKVGPLARTARDAAKVLQAIRLPELPPIPAGVDLKTRRARIGVLRNAADKCQPEVAANYEASLTLLRDFADIEEVELPDLPYNAVADMVIACEAAAAHEDLIDSGQVANLTHPDDKWRVYPDLMIPAVDYIRAMRVRTVMIRQFGEFLQRFDAVATPTLPTVSCPVDVRFSVWGKGFELSQISAASNLTGAPAITIPNGFGADHLPTGLQLVAAVHREQSLVNLAAAVQERTRWHRESPPEFA</sequence>
<dbReference type="OrthoDB" id="9811471at2"/>
<dbReference type="PANTHER" id="PTHR11895">
    <property type="entry name" value="TRANSAMIDASE"/>
    <property type="match status" value="1"/>
</dbReference>
<accession>A0A517SGL9</accession>
<keyword evidence="3" id="KW-0436">Ligase</keyword>
<evidence type="ECO:0000313" key="3">
    <source>
        <dbReference type="EMBL" id="QDT55273.1"/>
    </source>
</evidence>
<comment type="similarity">
    <text evidence="1">Belongs to the amidase family.</text>
</comment>
<dbReference type="GO" id="GO:0016740">
    <property type="term" value="F:transferase activity"/>
    <property type="evidence" value="ECO:0007669"/>
    <property type="project" value="UniProtKB-KW"/>
</dbReference>
<dbReference type="Pfam" id="PF01425">
    <property type="entry name" value="Amidase"/>
    <property type="match status" value="1"/>
</dbReference>
<gene>
    <name evidence="3" type="primary">gatA_2</name>
    <name evidence="3" type="ORF">Pan44_33160</name>
</gene>
<dbReference type="InterPro" id="IPR023631">
    <property type="entry name" value="Amidase_dom"/>
</dbReference>
<reference evidence="3 4" key="1">
    <citation type="submission" date="2019-02" db="EMBL/GenBank/DDBJ databases">
        <title>Deep-cultivation of Planctomycetes and their phenomic and genomic characterization uncovers novel biology.</title>
        <authorList>
            <person name="Wiegand S."/>
            <person name="Jogler M."/>
            <person name="Boedeker C."/>
            <person name="Pinto D."/>
            <person name="Vollmers J."/>
            <person name="Rivas-Marin E."/>
            <person name="Kohn T."/>
            <person name="Peeters S.H."/>
            <person name="Heuer A."/>
            <person name="Rast P."/>
            <person name="Oberbeckmann S."/>
            <person name="Bunk B."/>
            <person name="Jeske O."/>
            <person name="Meyerdierks A."/>
            <person name="Storesund J.E."/>
            <person name="Kallscheuer N."/>
            <person name="Luecker S."/>
            <person name="Lage O.M."/>
            <person name="Pohl T."/>
            <person name="Merkel B.J."/>
            <person name="Hornburger P."/>
            <person name="Mueller R.-W."/>
            <person name="Bruemmer F."/>
            <person name="Labrenz M."/>
            <person name="Spormann A.M."/>
            <person name="Op den Camp H."/>
            <person name="Overmann J."/>
            <person name="Amann R."/>
            <person name="Jetten M.S.M."/>
            <person name="Mascher T."/>
            <person name="Medema M.H."/>
            <person name="Devos D.P."/>
            <person name="Kaster A.-K."/>
            <person name="Ovreas L."/>
            <person name="Rohde M."/>
            <person name="Galperin M.Y."/>
            <person name="Jogler C."/>
        </authorList>
    </citation>
    <scope>NUCLEOTIDE SEQUENCE [LARGE SCALE GENOMIC DNA]</scope>
    <source>
        <strain evidence="3 4">Pan44</strain>
    </source>
</reference>
<keyword evidence="4" id="KW-1185">Reference proteome</keyword>
<dbReference type="KEGG" id="ccos:Pan44_33160"/>
<evidence type="ECO:0000256" key="1">
    <source>
        <dbReference type="ARBA" id="ARBA00009199"/>
    </source>
</evidence>
<dbReference type="EC" id="6.3.5.-" evidence="3"/>
<dbReference type="InterPro" id="IPR000120">
    <property type="entry name" value="Amidase"/>
</dbReference>
<dbReference type="InParanoid" id="A0A517SGL9"/>
<dbReference type="GO" id="GO:0016874">
    <property type="term" value="F:ligase activity"/>
    <property type="evidence" value="ECO:0007669"/>
    <property type="project" value="UniProtKB-KW"/>
</dbReference>
<dbReference type="InterPro" id="IPR036928">
    <property type="entry name" value="AS_sf"/>
</dbReference>
<name>A0A517SGL9_9PLAN</name>
<keyword evidence="3" id="KW-0808">Transferase</keyword>
<dbReference type="Proteomes" id="UP000315700">
    <property type="component" value="Chromosome"/>
</dbReference>
<dbReference type="RefSeq" id="WP_145031045.1">
    <property type="nucleotide sequence ID" value="NZ_CP036271.1"/>
</dbReference>
<proteinExistence type="inferred from homology"/>
<dbReference type="Gene3D" id="3.90.1300.10">
    <property type="entry name" value="Amidase signature (AS) domain"/>
    <property type="match status" value="1"/>
</dbReference>
<organism evidence="3 4">
    <name type="scientific">Caulifigura coniformis</name>
    <dbReference type="NCBI Taxonomy" id="2527983"/>
    <lineage>
        <taxon>Bacteria</taxon>
        <taxon>Pseudomonadati</taxon>
        <taxon>Planctomycetota</taxon>
        <taxon>Planctomycetia</taxon>
        <taxon>Planctomycetales</taxon>
        <taxon>Planctomycetaceae</taxon>
        <taxon>Caulifigura</taxon>
    </lineage>
</organism>
<protein>
    <submittedName>
        <fullName evidence="3">Glutamyl-tRNA(Gln) amidotransferase subunit A</fullName>
        <ecNumber evidence="3">6.3.5.-</ecNumber>
    </submittedName>
</protein>
<feature type="domain" description="Amidase" evidence="2">
    <location>
        <begin position="28"/>
        <end position="438"/>
    </location>
</feature>
<dbReference type="EMBL" id="CP036271">
    <property type="protein sequence ID" value="QDT55273.1"/>
    <property type="molecule type" value="Genomic_DNA"/>
</dbReference>
<dbReference type="AlphaFoldDB" id="A0A517SGL9"/>